<keyword evidence="1" id="KW-0812">Transmembrane</keyword>
<dbReference type="KEGG" id="pas:Pars_0896"/>
<dbReference type="HOGENOM" id="CLU_1451459_0_0_2"/>
<protein>
    <submittedName>
        <fullName evidence="3">Abortive infection protein</fullName>
    </submittedName>
</protein>
<feature type="transmembrane region" description="Helical" evidence="1">
    <location>
        <begin position="146"/>
        <end position="163"/>
    </location>
</feature>
<feature type="transmembrane region" description="Helical" evidence="1">
    <location>
        <begin position="72"/>
        <end position="89"/>
    </location>
</feature>
<organism evidence="3 4">
    <name type="scientific">Pyrobaculum arsenaticum (strain DSM 13514 / JCM 11321 / PZ6)</name>
    <dbReference type="NCBI Taxonomy" id="340102"/>
    <lineage>
        <taxon>Archaea</taxon>
        <taxon>Thermoproteota</taxon>
        <taxon>Thermoprotei</taxon>
        <taxon>Thermoproteales</taxon>
        <taxon>Thermoproteaceae</taxon>
        <taxon>Pyrobaculum</taxon>
    </lineage>
</organism>
<feature type="transmembrane region" description="Helical" evidence="1">
    <location>
        <begin position="109"/>
        <end position="125"/>
    </location>
</feature>
<dbReference type="Pfam" id="PF02517">
    <property type="entry name" value="Rce1-like"/>
    <property type="match status" value="1"/>
</dbReference>
<evidence type="ECO:0000259" key="2">
    <source>
        <dbReference type="Pfam" id="PF02517"/>
    </source>
</evidence>
<accession>A4WJB3</accession>
<reference evidence="3 4" key="1">
    <citation type="submission" date="2007-04" db="EMBL/GenBank/DDBJ databases">
        <title>Complete sequence of Pyrobaculum arsenaticum DSM 13514.</title>
        <authorList>
            <consortium name="US DOE Joint Genome Institute"/>
            <person name="Copeland A."/>
            <person name="Lucas S."/>
            <person name="Lapidus A."/>
            <person name="Barry K."/>
            <person name="Glavina del Rio T."/>
            <person name="Dalin E."/>
            <person name="Tice H."/>
            <person name="Pitluck S."/>
            <person name="Chain P."/>
            <person name="Malfatti S."/>
            <person name="Shin M."/>
            <person name="Vergez L."/>
            <person name="Schmutz J."/>
            <person name="Larimer F."/>
            <person name="Land M."/>
            <person name="Hauser L."/>
            <person name="Kyrpides N."/>
            <person name="Mikhailova N."/>
            <person name="Cozen A.E."/>
            <person name="Fitz-Gibbon S.T."/>
            <person name="House C.H."/>
            <person name="Saltikov C."/>
            <person name="Lowe T.M."/>
            <person name="Richardson P."/>
        </authorList>
    </citation>
    <scope>NUCLEOTIDE SEQUENCE [LARGE SCALE GENOMIC DNA]</scope>
    <source>
        <strain evidence="4">ATCC 700994 / DSM 13514 / JCM 11321 / PZ6</strain>
    </source>
</reference>
<sequence>MGLFISLIGFWLLAGAFYSTAAILGADLESPWSALIYTTAQAVSFAVLLKIAVAEGGGFASIYFGGLTPRKIGTATALLAAAIVLYYPLDLLFSQAGLPPDNFGYRSGGLGLVPVALWAVGAAFFEEAFYRGYAITRLISLTNSPLLSYAVSIFFFSAIHLIFGVRLFLYILTVWAPLVTVTFVITRSTWATFYFHLVNNLLVNFVT</sequence>
<keyword evidence="1" id="KW-0472">Membrane</keyword>
<name>A4WJB3_PYRAR</name>
<dbReference type="InterPro" id="IPR003675">
    <property type="entry name" value="Rce1/LyrA-like_dom"/>
</dbReference>
<dbReference type="GO" id="GO:0004175">
    <property type="term" value="F:endopeptidase activity"/>
    <property type="evidence" value="ECO:0007669"/>
    <property type="project" value="UniProtKB-ARBA"/>
</dbReference>
<feature type="transmembrane region" description="Helical" evidence="1">
    <location>
        <begin position="169"/>
        <end position="186"/>
    </location>
</feature>
<dbReference type="Proteomes" id="UP000001567">
    <property type="component" value="Chromosome"/>
</dbReference>
<dbReference type="STRING" id="340102.Pars_0896"/>
<dbReference type="EMBL" id="CP000660">
    <property type="protein sequence ID" value="ABP50480.1"/>
    <property type="molecule type" value="Genomic_DNA"/>
</dbReference>
<feature type="transmembrane region" description="Helical" evidence="1">
    <location>
        <begin position="45"/>
        <end position="65"/>
    </location>
</feature>
<proteinExistence type="predicted"/>
<gene>
    <name evidence="3" type="ordered locus">Pars_0896</name>
</gene>
<dbReference type="AlphaFoldDB" id="A4WJB3"/>
<evidence type="ECO:0000313" key="3">
    <source>
        <dbReference type="EMBL" id="ABP50480.1"/>
    </source>
</evidence>
<feature type="domain" description="CAAX prenyl protease 2/Lysostaphin resistance protein A-like" evidence="2">
    <location>
        <begin position="112"/>
        <end position="202"/>
    </location>
</feature>
<dbReference type="GO" id="GO:0080120">
    <property type="term" value="P:CAAX-box protein maturation"/>
    <property type="evidence" value="ECO:0007669"/>
    <property type="project" value="UniProtKB-ARBA"/>
</dbReference>
<keyword evidence="1" id="KW-1133">Transmembrane helix</keyword>
<evidence type="ECO:0000256" key="1">
    <source>
        <dbReference type="SAM" id="Phobius"/>
    </source>
</evidence>
<evidence type="ECO:0000313" key="4">
    <source>
        <dbReference type="Proteomes" id="UP000001567"/>
    </source>
</evidence>